<protein>
    <submittedName>
        <fullName evidence="3">Uncharacterized protein</fullName>
    </submittedName>
</protein>
<evidence type="ECO:0000313" key="4">
    <source>
        <dbReference type="Proteomes" id="UP000249577"/>
    </source>
</evidence>
<dbReference type="Proteomes" id="UP000249577">
    <property type="component" value="Unassembled WGS sequence"/>
</dbReference>
<accession>A0A2W5KPK0</accession>
<evidence type="ECO:0000256" key="2">
    <source>
        <dbReference type="SAM" id="SignalP"/>
    </source>
</evidence>
<keyword evidence="2" id="KW-0732">Signal</keyword>
<feature type="compositionally biased region" description="Basic and acidic residues" evidence="1">
    <location>
        <begin position="39"/>
        <end position="62"/>
    </location>
</feature>
<sequence>MMDQTARPTALFFGFLTAAMTCAAAQAADVTRSPSAHAAAERRAELAETHEPRIDARSDRAPRSAAHSAKA</sequence>
<dbReference type="AlphaFoldDB" id="A0A2W5KPK0"/>
<organism evidence="3 4">
    <name type="scientific">Ancylobacter novellus</name>
    <name type="common">Thiobacillus novellus</name>
    <dbReference type="NCBI Taxonomy" id="921"/>
    <lineage>
        <taxon>Bacteria</taxon>
        <taxon>Pseudomonadati</taxon>
        <taxon>Pseudomonadota</taxon>
        <taxon>Alphaproteobacteria</taxon>
        <taxon>Hyphomicrobiales</taxon>
        <taxon>Xanthobacteraceae</taxon>
        <taxon>Ancylobacter</taxon>
    </lineage>
</organism>
<feature type="chain" id="PRO_5015963584" evidence="2">
    <location>
        <begin position="28"/>
        <end position="71"/>
    </location>
</feature>
<evidence type="ECO:0000256" key="1">
    <source>
        <dbReference type="SAM" id="MobiDB-lite"/>
    </source>
</evidence>
<dbReference type="EMBL" id="QFPN01000001">
    <property type="protein sequence ID" value="PZQ19002.1"/>
    <property type="molecule type" value="Genomic_DNA"/>
</dbReference>
<reference evidence="3 4" key="1">
    <citation type="submission" date="2017-08" db="EMBL/GenBank/DDBJ databases">
        <title>Infants hospitalized years apart are colonized by the same room-sourced microbial strains.</title>
        <authorList>
            <person name="Brooks B."/>
            <person name="Olm M.R."/>
            <person name="Firek B.A."/>
            <person name="Baker R."/>
            <person name="Thomas B.C."/>
            <person name="Morowitz M.J."/>
            <person name="Banfield J.F."/>
        </authorList>
    </citation>
    <scope>NUCLEOTIDE SEQUENCE [LARGE SCALE GENOMIC DNA]</scope>
    <source>
        <strain evidence="3">S2_005_003_R2_43</strain>
    </source>
</reference>
<feature type="region of interest" description="Disordered" evidence="1">
    <location>
        <begin position="27"/>
        <end position="71"/>
    </location>
</feature>
<proteinExistence type="predicted"/>
<gene>
    <name evidence="3" type="ORF">DI565_00975</name>
</gene>
<comment type="caution">
    <text evidence="3">The sequence shown here is derived from an EMBL/GenBank/DDBJ whole genome shotgun (WGS) entry which is preliminary data.</text>
</comment>
<evidence type="ECO:0000313" key="3">
    <source>
        <dbReference type="EMBL" id="PZQ19002.1"/>
    </source>
</evidence>
<name>A0A2W5KPK0_ANCNO</name>
<feature type="signal peptide" evidence="2">
    <location>
        <begin position="1"/>
        <end position="27"/>
    </location>
</feature>